<dbReference type="STRING" id="252740.A0A423V8M1"/>
<feature type="transmembrane region" description="Helical" evidence="6">
    <location>
        <begin position="247"/>
        <end position="269"/>
    </location>
</feature>
<keyword evidence="8" id="KW-1185">Reference proteome</keyword>
<dbReference type="CDD" id="cd13965">
    <property type="entry name" value="PT_UbiA_3"/>
    <property type="match status" value="1"/>
</dbReference>
<feature type="region of interest" description="Disordered" evidence="5">
    <location>
        <begin position="391"/>
        <end position="414"/>
    </location>
</feature>
<feature type="transmembrane region" description="Helical" evidence="6">
    <location>
        <begin position="206"/>
        <end position="226"/>
    </location>
</feature>
<comment type="subcellular location">
    <subcellularLocation>
        <location evidence="1">Membrane</location>
        <topology evidence="1">Multi-pass membrane protein</topology>
    </subcellularLocation>
</comment>
<evidence type="ECO:0000256" key="3">
    <source>
        <dbReference type="ARBA" id="ARBA00022989"/>
    </source>
</evidence>
<evidence type="ECO:0000313" key="7">
    <source>
        <dbReference type="EMBL" id="ROV87156.1"/>
    </source>
</evidence>
<dbReference type="PANTHER" id="PTHR42723:SF1">
    <property type="entry name" value="CHLOROPHYLL SYNTHASE, CHLOROPLASTIC"/>
    <property type="match status" value="1"/>
</dbReference>
<proteinExistence type="predicted"/>
<evidence type="ECO:0000256" key="6">
    <source>
        <dbReference type="SAM" id="Phobius"/>
    </source>
</evidence>
<evidence type="ECO:0000313" key="8">
    <source>
        <dbReference type="Proteomes" id="UP000284375"/>
    </source>
</evidence>
<dbReference type="Proteomes" id="UP000284375">
    <property type="component" value="Unassembled WGS sequence"/>
</dbReference>
<protein>
    <submittedName>
        <fullName evidence="7">Uncharacterized protein</fullName>
    </submittedName>
</protein>
<dbReference type="AlphaFoldDB" id="A0A423V8M1"/>
<gene>
    <name evidence="7" type="ORF">VSDG_09978</name>
</gene>
<keyword evidence="3 6" id="KW-1133">Transmembrane helix</keyword>
<keyword evidence="4 6" id="KW-0472">Membrane</keyword>
<feature type="transmembrane region" description="Helical" evidence="6">
    <location>
        <begin position="134"/>
        <end position="155"/>
    </location>
</feature>
<keyword evidence="2 6" id="KW-0812">Transmembrane</keyword>
<evidence type="ECO:0000256" key="5">
    <source>
        <dbReference type="SAM" id="MobiDB-lite"/>
    </source>
</evidence>
<dbReference type="Pfam" id="PF01040">
    <property type="entry name" value="UbiA"/>
    <property type="match status" value="1"/>
</dbReference>
<dbReference type="GO" id="GO:0016020">
    <property type="term" value="C:membrane"/>
    <property type="evidence" value="ECO:0007669"/>
    <property type="project" value="UniProtKB-SubCell"/>
</dbReference>
<comment type="caution">
    <text evidence="7">The sequence shown here is derived from an EMBL/GenBank/DDBJ whole genome shotgun (WGS) entry which is preliminary data.</text>
</comment>
<reference evidence="7 8" key="1">
    <citation type="submission" date="2015-09" db="EMBL/GenBank/DDBJ databases">
        <title>Host preference determinants of Valsa canker pathogens revealed by comparative genomics.</title>
        <authorList>
            <person name="Yin Z."/>
            <person name="Huang L."/>
        </authorList>
    </citation>
    <scope>NUCLEOTIDE SEQUENCE [LARGE SCALE GENOMIC DNA]</scope>
    <source>
        <strain evidence="7 8">YSFL</strain>
    </source>
</reference>
<dbReference type="GO" id="GO:0016765">
    <property type="term" value="F:transferase activity, transferring alkyl or aryl (other than methyl) groups"/>
    <property type="evidence" value="ECO:0007669"/>
    <property type="project" value="InterPro"/>
</dbReference>
<evidence type="ECO:0000256" key="1">
    <source>
        <dbReference type="ARBA" id="ARBA00004141"/>
    </source>
</evidence>
<evidence type="ECO:0000256" key="4">
    <source>
        <dbReference type="ARBA" id="ARBA00023136"/>
    </source>
</evidence>
<dbReference type="EMBL" id="LJZO01000091">
    <property type="protein sequence ID" value="ROV87156.1"/>
    <property type="molecule type" value="Genomic_DNA"/>
</dbReference>
<dbReference type="OrthoDB" id="434972at2759"/>
<dbReference type="PANTHER" id="PTHR42723">
    <property type="entry name" value="CHLOROPHYLL SYNTHASE"/>
    <property type="match status" value="1"/>
</dbReference>
<organism evidence="7 8">
    <name type="scientific">Cytospora chrysosperma</name>
    <name type="common">Cytospora canker fungus</name>
    <name type="synonym">Sphaeria chrysosperma</name>
    <dbReference type="NCBI Taxonomy" id="252740"/>
    <lineage>
        <taxon>Eukaryota</taxon>
        <taxon>Fungi</taxon>
        <taxon>Dikarya</taxon>
        <taxon>Ascomycota</taxon>
        <taxon>Pezizomycotina</taxon>
        <taxon>Sordariomycetes</taxon>
        <taxon>Sordariomycetidae</taxon>
        <taxon>Diaporthales</taxon>
        <taxon>Cytosporaceae</taxon>
        <taxon>Cytospora</taxon>
    </lineage>
</organism>
<evidence type="ECO:0000256" key="2">
    <source>
        <dbReference type="ARBA" id="ARBA00022692"/>
    </source>
</evidence>
<dbReference type="InterPro" id="IPR050475">
    <property type="entry name" value="Prenyltransferase_related"/>
</dbReference>
<dbReference type="InterPro" id="IPR000537">
    <property type="entry name" value="UbiA_prenyltransferase"/>
</dbReference>
<name>A0A423V8M1_CYTCH</name>
<accession>A0A423V8M1</accession>
<sequence length="464" mass="50684">MARSVFFRSAAKPAPKSPASCQQQLFSRISASLYHAHTVWLFSCNDINIICMGFFFGALNASAASRLSMGPSLSVKQILEASPRILLWSWSNLLLFNLHNQRHASAVAEDAINKPWRPLPSGRLSPIQATRTMYCTYPVVLVISSTAGGLLPSLLEAFACLWYNEWGGAEDAVLKNILNGIGIACFFAGPLEAATGQSVFLGDMKAAAWLLILACAITTTSHAQDFRDMDGDRASGRITVPLLIGDMCARVILAVAVVVWTGVACWFWGLGLAEWKASAAAWTAGAAMIVNVFRNRTRQGDALVWKKLFPLWMMGLFMLPVQLDKDLCHATLQGALAGQLGPVRHDIHRHARRHLLRPGADAGSCQRLLPAIKPAIVHLFGPNALNWSRRDPASKDLSGEPSVQNRRNGPVKGNITRDFERLGDELPLHEVQVEHSQDKVTASGNNITVDRAFTVRTSGETTVW</sequence>